<protein>
    <submittedName>
        <fullName evidence="1">Uncharacterized protein</fullName>
    </submittedName>
</protein>
<reference evidence="1 2" key="1">
    <citation type="journal article" date="2018" name="J. Allergy Clin. Immunol.">
        <title>High-quality assembly of Dermatophagoides pteronyssinus genome and transcriptome reveals a wide range of novel allergens.</title>
        <authorList>
            <person name="Liu X.Y."/>
            <person name="Yang K.Y."/>
            <person name="Wang M.Q."/>
            <person name="Kwok J.S."/>
            <person name="Zeng X."/>
            <person name="Yang Z."/>
            <person name="Xiao X.J."/>
            <person name="Lau C.P."/>
            <person name="Li Y."/>
            <person name="Huang Z.M."/>
            <person name="Ba J.G."/>
            <person name="Yim A.K."/>
            <person name="Ouyang C.Y."/>
            <person name="Ngai S.M."/>
            <person name="Chan T.F."/>
            <person name="Leung E.L."/>
            <person name="Liu L."/>
            <person name="Liu Z.G."/>
            <person name="Tsui S.K."/>
        </authorList>
    </citation>
    <scope>NUCLEOTIDE SEQUENCE [LARGE SCALE GENOMIC DNA]</scope>
    <source>
        <strain evidence="1">Derp</strain>
    </source>
</reference>
<proteinExistence type="predicted"/>
<organism evidence="1 2">
    <name type="scientific">Dermatophagoides pteronyssinus</name>
    <name type="common">European house dust mite</name>
    <dbReference type="NCBI Taxonomy" id="6956"/>
    <lineage>
        <taxon>Eukaryota</taxon>
        <taxon>Metazoa</taxon>
        <taxon>Ecdysozoa</taxon>
        <taxon>Arthropoda</taxon>
        <taxon>Chelicerata</taxon>
        <taxon>Arachnida</taxon>
        <taxon>Acari</taxon>
        <taxon>Acariformes</taxon>
        <taxon>Sarcoptiformes</taxon>
        <taxon>Astigmata</taxon>
        <taxon>Psoroptidia</taxon>
        <taxon>Analgoidea</taxon>
        <taxon>Pyroglyphidae</taxon>
        <taxon>Dermatophagoidinae</taxon>
        <taxon>Dermatophagoides</taxon>
    </lineage>
</organism>
<gene>
    <name evidence="1" type="ORF">DERP_001549</name>
</gene>
<name>A0ABQ8JAX4_DERPT</name>
<evidence type="ECO:0000313" key="1">
    <source>
        <dbReference type="EMBL" id="KAH9419719.1"/>
    </source>
</evidence>
<sequence>MHYVQGSNVTMEFDLIFFCILSNKKQLVVMSLFVGVGYYGQPDLSIIQDDHGNYLAENSKINPIQSLRYQIKLMRIPFISYKFFVRVQWLRIRFQ</sequence>
<keyword evidence="2" id="KW-1185">Reference proteome</keyword>
<dbReference type="EMBL" id="NJHN03000054">
    <property type="protein sequence ID" value="KAH9419719.1"/>
    <property type="molecule type" value="Genomic_DNA"/>
</dbReference>
<evidence type="ECO:0000313" key="2">
    <source>
        <dbReference type="Proteomes" id="UP000887458"/>
    </source>
</evidence>
<comment type="caution">
    <text evidence="1">The sequence shown here is derived from an EMBL/GenBank/DDBJ whole genome shotgun (WGS) entry which is preliminary data.</text>
</comment>
<accession>A0ABQ8JAX4</accession>
<reference evidence="1 2" key="2">
    <citation type="journal article" date="2022" name="Mol. Biol. Evol.">
        <title>Comparative Genomics Reveals Insights into the Divergent Evolution of Astigmatic Mites and Household Pest Adaptations.</title>
        <authorList>
            <person name="Xiong Q."/>
            <person name="Wan A.T."/>
            <person name="Liu X."/>
            <person name="Fung C.S."/>
            <person name="Xiao X."/>
            <person name="Malainual N."/>
            <person name="Hou J."/>
            <person name="Wang L."/>
            <person name="Wang M."/>
            <person name="Yang K.Y."/>
            <person name="Cui Y."/>
            <person name="Leung E.L."/>
            <person name="Nong W."/>
            <person name="Shin S.K."/>
            <person name="Au S.W."/>
            <person name="Jeong K.Y."/>
            <person name="Chew F.T."/>
            <person name="Hui J.H."/>
            <person name="Leung T.F."/>
            <person name="Tungtrongchitr A."/>
            <person name="Zhong N."/>
            <person name="Liu Z."/>
            <person name="Tsui S.K."/>
        </authorList>
    </citation>
    <scope>NUCLEOTIDE SEQUENCE [LARGE SCALE GENOMIC DNA]</scope>
    <source>
        <strain evidence="1">Derp</strain>
    </source>
</reference>
<dbReference type="Proteomes" id="UP000887458">
    <property type="component" value="Unassembled WGS sequence"/>
</dbReference>